<comment type="caution">
    <text evidence="3">The sequence shown here is derived from an EMBL/GenBank/DDBJ whole genome shotgun (WGS) entry which is preliminary data.</text>
</comment>
<dbReference type="InterPro" id="IPR002514">
    <property type="entry name" value="Transposase_8"/>
</dbReference>
<dbReference type="PANTHER" id="PTHR33795">
    <property type="entry name" value="INSERTION ELEMENT IS150 PROTEIN INSJ"/>
    <property type="match status" value="1"/>
</dbReference>
<protein>
    <submittedName>
        <fullName evidence="3">Transposase</fullName>
    </submittedName>
</protein>
<dbReference type="SUPFAM" id="SSF48295">
    <property type="entry name" value="TrpR-like"/>
    <property type="match status" value="3"/>
</dbReference>
<dbReference type="GO" id="GO:0004803">
    <property type="term" value="F:transposase activity"/>
    <property type="evidence" value="ECO:0007669"/>
    <property type="project" value="InterPro"/>
</dbReference>
<organism evidence="3 4">
    <name type="scientific">Ligilactobacillus murinus DSM 20452 = NBRC 14221</name>
    <dbReference type="NCBI Taxonomy" id="1423772"/>
    <lineage>
        <taxon>Bacteria</taxon>
        <taxon>Bacillati</taxon>
        <taxon>Bacillota</taxon>
        <taxon>Bacilli</taxon>
        <taxon>Lactobacillales</taxon>
        <taxon>Lactobacillaceae</taxon>
        <taxon>Ligilactobacillus</taxon>
    </lineage>
</organism>
<evidence type="ECO:0000259" key="2">
    <source>
        <dbReference type="Pfam" id="PF13518"/>
    </source>
</evidence>
<dbReference type="GO" id="GO:0043565">
    <property type="term" value="F:sequence-specific DNA binding"/>
    <property type="evidence" value="ECO:0007669"/>
    <property type="project" value="InterPro"/>
</dbReference>
<gene>
    <name evidence="3" type="ORF">FC48_GL001677</name>
</gene>
<dbReference type="Pfam" id="PF01527">
    <property type="entry name" value="HTH_Tnp_1"/>
    <property type="match status" value="1"/>
</dbReference>
<dbReference type="GO" id="GO:0006313">
    <property type="term" value="P:DNA transposition"/>
    <property type="evidence" value="ECO:0007669"/>
    <property type="project" value="InterPro"/>
</dbReference>
<evidence type="ECO:0000313" key="4">
    <source>
        <dbReference type="Proteomes" id="UP000051612"/>
    </source>
</evidence>
<dbReference type="Gene3D" id="1.10.10.10">
    <property type="entry name" value="Winged helix-like DNA-binding domain superfamily/Winged helix DNA-binding domain"/>
    <property type="match status" value="3"/>
</dbReference>
<evidence type="ECO:0000256" key="1">
    <source>
        <dbReference type="ARBA" id="ARBA00038232"/>
    </source>
</evidence>
<proteinExistence type="inferred from homology"/>
<dbReference type="InterPro" id="IPR010921">
    <property type="entry name" value="Trp_repressor/repl_initiator"/>
</dbReference>
<dbReference type="InterPro" id="IPR052057">
    <property type="entry name" value="IS150/IS1296_orfA-like"/>
</dbReference>
<comment type="similarity">
    <text evidence="1">Belongs to the IS150/IS1296 orfA family.</text>
</comment>
<dbReference type="AlphaFoldDB" id="A0A0R2B238"/>
<dbReference type="PATRIC" id="fig|1423772.3.peg.1785"/>
<evidence type="ECO:0000313" key="3">
    <source>
        <dbReference type="EMBL" id="KRM70507.1"/>
    </source>
</evidence>
<sequence>MSKRTTKHTIEERYDAVTKYLSGQCSRTAISKEYGIDKSTLLNWIRKYQANGMDGLKESQTWKRYSHSLKLNAVSDYLENSHSLRECCDKYNISSPEVLRQWVNLYTSGKSFKTTGGTKMKRGRKTTFKERLEIVQYTLANDKDYKKAIDKYKISYSQVYSWVRKFEKDGEAALQDNRGKTVKDREFETLSETERLKLEILRLKERNEYLETENVILKKLDEIERRRSI</sequence>
<feature type="domain" description="Insertion element IS150 protein InsJ-like helix-turn-helix" evidence="2">
    <location>
        <begin position="130"/>
        <end position="180"/>
    </location>
</feature>
<accession>A0A0R2B238</accession>
<dbReference type="InterPro" id="IPR036388">
    <property type="entry name" value="WH-like_DNA-bd_sf"/>
</dbReference>
<reference evidence="3 4" key="1">
    <citation type="journal article" date="2015" name="Genome Announc.">
        <title>Expanding the biotechnology potential of lactobacilli through comparative genomics of 213 strains and associated genera.</title>
        <authorList>
            <person name="Sun Z."/>
            <person name="Harris H.M."/>
            <person name="McCann A."/>
            <person name="Guo C."/>
            <person name="Argimon S."/>
            <person name="Zhang W."/>
            <person name="Yang X."/>
            <person name="Jeffery I.B."/>
            <person name="Cooney J.C."/>
            <person name="Kagawa T.F."/>
            <person name="Liu W."/>
            <person name="Song Y."/>
            <person name="Salvetti E."/>
            <person name="Wrobel A."/>
            <person name="Rasinkangas P."/>
            <person name="Parkhill J."/>
            <person name="Rea M.C."/>
            <person name="O'Sullivan O."/>
            <person name="Ritari J."/>
            <person name="Douillard F.P."/>
            <person name="Paul Ross R."/>
            <person name="Yang R."/>
            <person name="Briner A.E."/>
            <person name="Felis G.E."/>
            <person name="de Vos W.M."/>
            <person name="Barrangou R."/>
            <person name="Klaenhammer T.R."/>
            <person name="Caufield P.W."/>
            <person name="Cui Y."/>
            <person name="Zhang H."/>
            <person name="O'Toole P.W."/>
        </authorList>
    </citation>
    <scope>NUCLEOTIDE SEQUENCE [LARGE SCALE GENOMIC DNA]</scope>
    <source>
        <strain evidence="3 4">DSM 20452</strain>
    </source>
</reference>
<dbReference type="PANTHER" id="PTHR33795:SF1">
    <property type="entry name" value="INSERTION ELEMENT IS150 PROTEIN INSJ"/>
    <property type="match status" value="1"/>
</dbReference>
<dbReference type="Proteomes" id="UP000051612">
    <property type="component" value="Unassembled WGS sequence"/>
</dbReference>
<name>A0A0R2B238_9LACO</name>
<dbReference type="InterPro" id="IPR055247">
    <property type="entry name" value="InsJ-like_HTH"/>
</dbReference>
<dbReference type="Pfam" id="PF13518">
    <property type="entry name" value="HTH_28"/>
    <property type="match status" value="2"/>
</dbReference>
<feature type="domain" description="Insertion element IS150 protein InsJ-like helix-turn-helix" evidence="2">
    <location>
        <begin position="12"/>
        <end position="62"/>
    </location>
</feature>
<dbReference type="EMBL" id="AYYN01000174">
    <property type="protein sequence ID" value="KRM70507.1"/>
    <property type="molecule type" value="Genomic_DNA"/>
</dbReference>